<organism evidence="1 2">
    <name type="scientific">Romboutsia sedimentorum</name>
    <dbReference type="NCBI Taxonomy" id="1368474"/>
    <lineage>
        <taxon>Bacteria</taxon>
        <taxon>Bacillati</taxon>
        <taxon>Bacillota</taxon>
        <taxon>Clostridia</taxon>
        <taxon>Peptostreptococcales</taxon>
        <taxon>Peptostreptococcaceae</taxon>
        <taxon>Romboutsia</taxon>
    </lineage>
</organism>
<dbReference type="RefSeq" id="WP_284133766.1">
    <property type="nucleotide sequence ID" value="NZ_JASKYM010000012.1"/>
</dbReference>
<comment type="caution">
    <text evidence="1">The sequence shown here is derived from an EMBL/GenBank/DDBJ whole genome shotgun (WGS) entry which is preliminary data.</text>
</comment>
<name>A0ABT7ED56_9FIRM</name>
<keyword evidence="2" id="KW-1185">Reference proteome</keyword>
<proteinExistence type="predicted"/>
<sequence length="208" mass="23870">MKKLNEVLQSLKNDLSGLLGVMLVSERENSQRCIAKELDTTKTIIDHKDESEEYNQDDLNKIGKEIHKLTEEIKGMANVMLVSERINSQNCTAKELDTTKTILDVKNEKYEFTEEEVKHLVEEAKKVVDTILVSERINSQRCTAKDVDTTKTIIEHTDNKEEINKHDVENVVNELKGIVNEMLISERINSQRCIAKELDTTKTIIDQK</sequence>
<protein>
    <submittedName>
        <fullName evidence="1">Uncharacterized protein</fullName>
    </submittedName>
</protein>
<evidence type="ECO:0000313" key="1">
    <source>
        <dbReference type="EMBL" id="MDK2564869.1"/>
    </source>
</evidence>
<evidence type="ECO:0000313" key="2">
    <source>
        <dbReference type="Proteomes" id="UP001301012"/>
    </source>
</evidence>
<gene>
    <name evidence="1" type="ORF">QOZ84_15140</name>
</gene>
<dbReference type="EMBL" id="JASKYM010000012">
    <property type="protein sequence ID" value="MDK2564869.1"/>
    <property type="molecule type" value="Genomic_DNA"/>
</dbReference>
<dbReference type="Proteomes" id="UP001301012">
    <property type="component" value="Unassembled WGS sequence"/>
</dbReference>
<reference evidence="1 2" key="1">
    <citation type="submission" date="2023-05" db="EMBL/GenBank/DDBJ databases">
        <title>Rombocin, a short stable natural nisin variant, displays selective antimicrobial activity against Listeria monocytogenes and employs dual mode of action to kill target bacterial strains.</title>
        <authorList>
            <person name="Wambui J."/>
            <person name="Stephan R."/>
            <person name="Kuipers O.P."/>
        </authorList>
    </citation>
    <scope>NUCLEOTIDE SEQUENCE [LARGE SCALE GENOMIC DNA]</scope>
    <source>
        <strain evidence="1 2">RC002</strain>
    </source>
</reference>
<accession>A0ABT7ED56</accession>